<comment type="caution">
    <text evidence="1">The sequence shown here is derived from an EMBL/GenBank/DDBJ whole genome shotgun (WGS) entry which is preliminary data.</text>
</comment>
<dbReference type="Proteomes" id="UP001208938">
    <property type="component" value="Unassembled WGS sequence"/>
</dbReference>
<name>A0ABT3GU61_9RHOB</name>
<dbReference type="RefSeq" id="WP_264504220.1">
    <property type="nucleotide sequence ID" value="NZ_JAPDFL010000001.1"/>
</dbReference>
<dbReference type="InterPro" id="IPR036291">
    <property type="entry name" value="NAD(P)-bd_dom_sf"/>
</dbReference>
<evidence type="ECO:0000313" key="2">
    <source>
        <dbReference type="Proteomes" id="UP001208938"/>
    </source>
</evidence>
<proteinExistence type="predicted"/>
<evidence type="ECO:0000313" key="1">
    <source>
        <dbReference type="EMBL" id="MCW1931067.1"/>
    </source>
</evidence>
<protein>
    <submittedName>
        <fullName evidence="1">NAD(P)H-binding protein</fullName>
    </submittedName>
</protein>
<dbReference type="EMBL" id="JAPDFL010000001">
    <property type="protein sequence ID" value="MCW1931067.1"/>
    <property type="molecule type" value="Genomic_DNA"/>
</dbReference>
<keyword evidence="2" id="KW-1185">Reference proteome</keyword>
<dbReference type="PANTHER" id="PTHR14097">
    <property type="entry name" value="OXIDOREDUCTASE HTATIP2"/>
    <property type="match status" value="1"/>
</dbReference>
<dbReference type="Gene3D" id="3.40.50.720">
    <property type="entry name" value="NAD(P)-binding Rossmann-like Domain"/>
    <property type="match status" value="1"/>
</dbReference>
<dbReference type="PANTHER" id="PTHR14097:SF7">
    <property type="entry name" value="OXIDOREDUCTASE HTATIP2"/>
    <property type="match status" value="1"/>
</dbReference>
<dbReference type="SUPFAM" id="SSF51735">
    <property type="entry name" value="NAD(P)-binding Rossmann-fold domains"/>
    <property type="match status" value="1"/>
</dbReference>
<reference evidence="1 2" key="1">
    <citation type="submission" date="2022-10" db="EMBL/GenBank/DDBJ databases">
        <title>Pararhodobacter sp. nov., isolated from marine algae.</title>
        <authorList>
            <person name="Choi B.J."/>
            <person name="Kim J.M."/>
            <person name="Lee J.K."/>
            <person name="Choi D.G."/>
            <person name="Jeon C.O."/>
        </authorList>
    </citation>
    <scope>NUCLEOTIDE SEQUENCE [LARGE SCALE GENOMIC DNA]</scope>
    <source>
        <strain evidence="1 2">ZQ420</strain>
    </source>
</reference>
<organism evidence="1 2">
    <name type="scientific">Pararhodobacter zhoushanensis</name>
    <dbReference type="NCBI Taxonomy" id="2479545"/>
    <lineage>
        <taxon>Bacteria</taxon>
        <taxon>Pseudomonadati</taxon>
        <taxon>Pseudomonadota</taxon>
        <taxon>Alphaproteobacteria</taxon>
        <taxon>Rhodobacterales</taxon>
        <taxon>Paracoccaceae</taxon>
        <taxon>Pararhodobacter</taxon>
    </lineage>
</organism>
<sequence>MVSVVMLGASGAVGGAALRTLKAMPQVARVTLLSRRATGLAGAKVTEQVVDPGDAARYAAHLAGHEAAICTLGVGEPSKASRAEFTRVDHDMPLAFGQACHDAGVAHFGLLAAVGSDSGSRIFYARSKGQLEDGLRGMGFARLSLFHPSMILTPQNRYGASQALMLAVWPWLTPLLAGRLRKYRGIRVEDLGAAMARDVLRGGAGVQVLEWDAITALAAE</sequence>
<accession>A0ABT3GU61</accession>
<gene>
    <name evidence="1" type="ORF">OKW52_01985</name>
</gene>